<evidence type="ECO:0000313" key="2">
    <source>
        <dbReference type="EMBL" id="MBF2735933.1"/>
    </source>
</evidence>
<protein>
    <submittedName>
        <fullName evidence="2">DUF262 domain-containing protein</fullName>
    </submittedName>
</protein>
<evidence type="ECO:0000313" key="3">
    <source>
        <dbReference type="Proteomes" id="UP000604381"/>
    </source>
</evidence>
<gene>
    <name evidence="2" type="ORF">ISN26_07720</name>
</gene>
<dbReference type="Proteomes" id="UP000604381">
    <property type="component" value="Unassembled WGS sequence"/>
</dbReference>
<feature type="non-terminal residue" evidence="2">
    <location>
        <position position="239"/>
    </location>
</feature>
<dbReference type="AlphaFoldDB" id="A0A930UHU7"/>
<reference evidence="2" key="1">
    <citation type="submission" date="2020-10" db="EMBL/GenBank/DDBJ databases">
        <title>An improved Amphimedon queenslandica hologenome assembly reveals how three proteobacterial symbionts can extend the metabolic phenotypic of their marine sponge host.</title>
        <authorList>
            <person name="Degnan B."/>
            <person name="Degnan S."/>
            <person name="Xiang X."/>
        </authorList>
    </citation>
    <scope>NUCLEOTIDE SEQUENCE</scope>
    <source>
        <strain evidence="2">AqS2</strain>
    </source>
</reference>
<dbReference type="InterPro" id="IPR004919">
    <property type="entry name" value="GmrSD_N"/>
</dbReference>
<dbReference type="PANTHER" id="PTHR35149">
    <property type="entry name" value="SLL5132 PROTEIN"/>
    <property type="match status" value="1"/>
</dbReference>
<evidence type="ECO:0000259" key="1">
    <source>
        <dbReference type="Pfam" id="PF03235"/>
    </source>
</evidence>
<dbReference type="Pfam" id="PF03235">
    <property type="entry name" value="GmrSD_N"/>
    <property type="match status" value="1"/>
</dbReference>
<dbReference type="PANTHER" id="PTHR35149:SF2">
    <property type="entry name" value="DUF262 DOMAIN-CONTAINING PROTEIN"/>
    <property type="match status" value="1"/>
</dbReference>
<name>A0A930UHU7_9GAMM</name>
<sequence>MKEIQGNAKTIRDILNGVKYKIDDYQREYLWKRKHIKELLDDLSEKFSKKHNSGNKRKDVENYERYFLGSIIICEKDGDKYIIDGQQRLTSLTLLLIHVRRLLHCQQKDSHPSQNDQVTDLIYSEKFGTRSFNLDIPDRESCMDALLNNQPFDESQQSESVTNIIQRYRDIEEHYPEELSSEALPYFADWLIYNVYLVEIITYSDSDAYTIFETMNDRGLSLTPTDMLKSYLLAHITES</sequence>
<keyword evidence="3" id="KW-1185">Reference proteome</keyword>
<proteinExistence type="predicted"/>
<feature type="domain" description="GmrSD restriction endonucleases N-terminal" evidence="1">
    <location>
        <begin position="11"/>
        <end position="233"/>
    </location>
</feature>
<accession>A0A930UHU7</accession>
<dbReference type="EMBL" id="JADHEI010000056">
    <property type="protein sequence ID" value="MBF2735933.1"/>
    <property type="molecule type" value="Genomic_DNA"/>
</dbReference>
<organism evidence="2 3">
    <name type="scientific">Candidatus Amphirhobacter heronislandensis</name>
    <dbReference type="NCBI Taxonomy" id="1732024"/>
    <lineage>
        <taxon>Bacteria</taxon>
        <taxon>Pseudomonadati</taxon>
        <taxon>Pseudomonadota</taxon>
        <taxon>Gammaproteobacteria</taxon>
        <taxon>Candidatus Tethybacterales</taxon>
        <taxon>Candidatus Tethybacteraceae</taxon>
        <taxon>Candidatus Amphirhobacter</taxon>
    </lineage>
</organism>
<comment type="caution">
    <text evidence="2">The sequence shown here is derived from an EMBL/GenBank/DDBJ whole genome shotgun (WGS) entry which is preliminary data.</text>
</comment>